<comment type="cofactor">
    <cofactor evidence="2">
        <name>a divalent metal cation</name>
        <dbReference type="ChEBI" id="CHEBI:60240"/>
    </cofactor>
</comment>
<dbReference type="InterPro" id="IPR029052">
    <property type="entry name" value="Metallo-depent_PP-like"/>
</dbReference>
<dbReference type="OrthoDB" id="9785951at2"/>
<sequence>MKIGLMSDTHGYLHPKVFHYFENVDQIWHAGDLGSIELADQLEAFKPFRAVYGNIDGHELRARYPEHALFICEGVKVWMTHIGGYPPKYTPEIKPYIRQKRPKLFIAGHSHILKVIPDPALQLLHINPGACGKQGWHKVKTLVRFDLLNGEIKNLEVIELPD</sequence>
<dbReference type="InterPro" id="IPR000979">
    <property type="entry name" value="Phosphodiesterase_MJ0936/Vps29"/>
</dbReference>
<accession>A0A3N4MRY9</accession>
<proteinExistence type="inferred from homology"/>
<dbReference type="GO" id="GO:0016787">
    <property type="term" value="F:hydrolase activity"/>
    <property type="evidence" value="ECO:0007669"/>
    <property type="project" value="UniProtKB-UniRule"/>
</dbReference>
<keyword evidence="2" id="KW-0479">Metal-binding</keyword>
<dbReference type="AlphaFoldDB" id="A0A3N4MRY9"/>
<evidence type="ECO:0000313" key="4">
    <source>
        <dbReference type="EMBL" id="RPD42329.1"/>
    </source>
</evidence>
<dbReference type="NCBIfam" id="TIGR00040">
    <property type="entry name" value="yfcE"/>
    <property type="match status" value="1"/>
</dbReference>
<feature type="domain" description="Calcineurin-like phosphoesterase" evidence="3">
    <location>
        <begin position="1"/>
        <end position="147"/>
    </location>
</feature>
<evidence type="ECO:0000256" key="2">
    <source>
        <dbReference type="RuleBase" id="RU362039"/>
    </source>
</evidence>
<comment type="caution">
    <text evidence="4">The sequence shown here is derived from an EMBL/GenBank/DDBJ whole genome shotgun (WGS) entry which is preliminary data.</text>
</comment>
<keyword evidence="5" id="KW-1185">Reference proteome</keyword>
<gene>
    <name evidence="4" type="ORF">EG028_03895</name>
</gene>
<dbReference type="GO" id="GO:0046872">
    <property type="term" value="F:metal ion binding"/>
    <property type="evidence" value="ECO:0007669"/>
    <property type="project" value="UniProtKB-KW"/>
</dbReference>
<dbReference type="Pfam" id="PF12850">
    <property type="entry name" value="Metallophos_2"/>
    <property type="match status" value="1"/>
</dbReference>
<dbReference type="InterPro" id="IPR024654">
    <property type="entry name" value="Calcineurin-like_PHP_lpxH"/>
</dbReference>
<dbReference type="EC" id="3.1.4.-" evidence="2"/>
<dbReference type="EMBL" id="RMBX01000002">
    <property type="protein sequence ID" value="RPD42329.1"/>
    <property type="molecule type" value="Genomic_DNA"/>
</dbReference>
<dbReference type="Gene3D" id="3.60.21.10">
    <property type="match status" value="1"/>
</dbReference>
<evidence type="ECO:0000259" key="3">
    <source>
        <dbReference type="Pfam" id="PF12850"/>
    </source>
</evidence>
<dbReference type="SUPFAM" id="SSF56300">
    <property type="entry name" value="Metallo-dependent phosphatases"/>
    <property type="match status" value="1"/>
</dbReference>
<dbReference type="RefSeq" id="WP_120515523.1">
    <property type="nucleotide sequence ID" value="NZ_QXZY01000003.1"/>
</dbReference>
<evidence type="ECO:0000313" key="5">
    <source>
        <dbReference type="Proteomes" id="UP000279089"/>
    </source>
</evidence>
<name>A0A3N4MRY9_9BACT</name>
<reference evidence="5" key="1">
    <citation type="submission" date="2018-11" db="EMBL/GenBank/DDBJ databases">
        <title>Chitinophaga lutea sp.nov., isolate from arsenic contaminated soil.</title>
        <authorList>
            <person name="Zong Y."/>
        </authorList>
    </citation>
    <scope>NUCLEOTIDE SEQUENCE [LARGE SCALE GENOMIC DNA]</scope>
    <source>
        <strain evidence="5">YLT18</strain>
    </source>
</reference>
<organism evidence="4 5">
    <name type="scientific">Chitinophaga barathri</name>
    <dbReference type="NCBI Taxonomy" id="1647451"/>
    <lineage>
        <taxon>Bacteria</taxon>
        <taxon>Pseudomonadati</taxon>
        <taxon>Bacteroidota</taxon>
        <taxon>Chitinophagia</taxon>
        <taxon>Chitinophagales</taxon>
        <taxon>Chitinophagaceae</taxon>
        <taxon>Chitinophaga</taxon>
    </lineage>
</organism>
<comment type="similarity">
    <text evidence="1 2">Belongs to the metallophosphoesterase superfamily. YfcE family.</text>
</comment>
<dbReference type="Proteomes" id="UP000279089">
    <property type="component" value="Unassembled WGS sequence"/>
</dbReference>
<evidence type="ECO:0000256" key="1">
    <source>
        <dbReference type="ARBA" id="ARBA00008950"/>
    </source>
</evidence>
<protein>
    <recommendedName>
        <fullName evidence="2">Phosphoesterase</fullName>
        <ecNumber evidence="2">3.1.4.-</ecNumber>
    </recommendedName>
</protein>